<sequence>METKVDIISNPIYQKPLKKGHSLAVHSENDSDIVRVRNAKGLVLFTIEVSSKGATLNIEAENISIIAKNKLHLSGEEVNISSQKQLSLKSEGSFNQYVKGDKTIETQGANIETAKTQCIKASLGDIKLKANDDIKLNGERVKLNCD</sequence>
<dbReference type="OrthoDB" id="272075at2"/>
<dbReference type="RefSeq" id="WP_038232098.1">
    <property type="nucleotide sequence ID" value="NZ_RCNR01000003.1"/>
</dbReference>
<dbReference type="EMBL" id="RCNR01000003">
    <property type="protein sequence ID" value="MUH34692.1"/>
    <property type="molecule type" value="Genomic_DNA"/>
</dbReference>
<keyword evidence="2" id="KW-1185">Reference proteome</keyword>
<comment type="caution">
    <text evidence="1">The sequence shown here is derived from an EMBL/GenBank/DDBJ whole genome shotgun (WGS) entry which is preliminary data.</text>
</comment>
<dbReference type="AlphaFoldDB" id="A0A7X2ZQS4"/>
<name>A0A7X2ZQS4_9FLAO</name>
<dbReference type="Proteomes" id="UP000540519">
    <property type="component" value="Unassembled WGS sequence"/>
</dbReference>
<evidence type="ECO:0000313" key="2">
    <source>
        <dbReference type="Proteomes" id="UP000540519"/>
    </source>
</evidence>
<evidence type="ECO:0000313" key="1">
    <source>
        <dbReference type="EMBL" id="MUH34692.1"/>
    </source>
</evidence>
<proteinExistence type="predicted"/>
<protein>
    <submittedName>
        <fullName evidence="1">Uncharacterized protein</fullName>
    </submittedName>
</protein>
<accession>A0A7X2ZQS4</accession>
<organism evidence="1 2">
    <name type="scientific">Zobellia amurskyensis</name>
    <dbReference type="NCBI Taxonomy" id="248905"/>
    <lineage>
        <taxon>Bacteria</taxon>
        <taxon>Pseudomonadati</taxon>
        <taxon>Bacteroidota</taxon>
        <taxon>Flavobacteriia</taxon>
        <taxon>Flavobacteriales</taxon>
        <taxon>Flavobacteriaceae</taxon>
        <taxon>Zobellia</taxon>
    </lineage>
</organism>
<reference evidence="1 2" key="1">
    <citation type="journal article" date="2019" name="Mar. Drugs">
        <title>Comparative Genomics and CAZyme Genome Repertoires of Marine Zobellia amurskyensis KMM 3526(T) and Zobellia laminariae KMM 3676(T).</title>
        <authorList>
            <person name="Chernysheva N."/>
            <person name="Bystritskaya E."/>
            <person name="Stenkova A."/>
            <person name="Golovkin I."/>
            <person name="Nedashkovskaya O."/>
            <person name="Isaeva M."/>
        </authorList>
    </citation>
    <scope>NUCLEOTIDE SEQUENCE [LARGE SCALE GENOMIC DNA]</scope>
    <source>
        <strain evidence="1 2">KMM 3526</strain>
    </source>
</reference>
<gene>
    <name evidence="1" type="ORF">D9O36_02455</name>
</gene>